<organism evidence="1 2">
    <name type="scientific">Zalaria obscura</name>
    <dbReference type="NCBI Taxonomy" id="2024903"/>
    <lineage>
        <taxon>Eukaryota</taxon>
        <taxon>Fungi</taxon>
        <taxon>Dikarya</taxon>
        <taxon>Ascomycota</taxon>
        <taxon>Pezizomycotina</taxon>
        <taxon>Dothideomycetes</taxon>
        <taxon>Dothideomycetidae</taxon>
        <taxon>Dothideales</taxon>
        <taxon>Zalariaceae</taxon>
        <taxon>Zalaria</taxon>
    </lineage>
</organism>
<proteinExistence type="predicted"/>
<comment type="caution">
    <text evidence="1">The sequence shown here is derived from an EMBL/GenBank/DDBJ whole genome shotgun (WGS) entry which is preliminary data.</text>
</comment>
<accession>A0ACC3S3B8</accession>
<keyword evidence="2" id="KW-1185">Reference proteome</keyword>
<protein>
    <submittedName>
        <fullName evidence="1">Uncharacterized protein</fullName>
    </submittedName>
</protein>
<dbReference type="Proteomes" id="UP001320706">
    <property type="component" value="Unassembled WGS sequence"/>
</dbReference>
<sequence length="251" mass="28066">MLGTVLRDVDQDGTETDNASRNEETLGGMQEGSLESRRIVSEAKTYHDDVEDEENHVQNEEDTANGVEAMESERNWFPHQYDALTGSLELEKDRCVADPTYPCSEMTAFIVRKRCELTIIYYIRNTALFLQSVTSPYHSTIFPYRSHSHSEPRPSKMPDPFPPLQLQRKLLRLRAAFTRGVGLAQLVSLVSRGGFADRAFERRRVFAGVNSMHDSSGIQDMMQQSAGRSSRSVVVPRPVSIPVALGGAACL</sequence>
<reference evidence="1" key="1">
    <citation type="submission" date="2024-02" db="EMBL/GenBank/DDBJ databases">
        <title>Metagenome Assembled Genome of Zalaria obscura JY119.</title>
        <authorList>
            <person name="Vighnesh L."/>
            <person name="Jagadeeshwari U."/>
            <person name="Venkata Ramana C."/>
            <person name="Sasikala C."/>
        </authorList>
    </citation>
    <scope>NUCLEOTIDE SEQUENCE</scope>
    <source>
        <strain evidence="1">JY119</strain>
    </source>
</reference>
<evidence type="ECO:0000313" key="1">
    <source>
        <dbReference type="EMBL" id="KAK8192530.1"/>
    </source>
</evidence>
<gene>
    <name evidence="1" type="ORF">M8818_007700</name>
</gene>
<name>A0ACC3S3B8_9PEZI</name>
<dbReference type="EMBL" id="JAMKPW020000044">
    <property type="protein sequence ID" value="KAK8192530.1"/>
    <property type="molecule type" value="Genomic_DNA"/>
</dbReference>
<evidence type="ECO:0000313" key="2">
    <source>
        <dbReference type="Proteomes" id="UP001320706"/>
    </source>
</evidence>